<keyword evidence="3" id="KW-1185">Reference proteome</keyword>
<dbReference type="Gene3D" id="3.10.180.10">
    <property type="entry name" value="2,3-Dihydroxybiphenyl 1,2-Dioxygenase, domain 1"/>
    <property type="match status" value="1"/>
</dbReference>
<accession>A0ABS5LIM8</accession>
<dbReference type="Proteomes" id="UP000682403">
    <property type="component" value="Unassembled WGS sequence"/>
</dbReference>
<evidence type="ECO:0000313" key="2">
    <source>
        <dbReference type="EMBL" id="MBS2970606.1"/>
    </source>
</evidence>
<gene>
    <name evidence="2" type="ORF">J9317_17820</name>
</gene>
<dbReference type="PANTHER" id="PTHR40265:SF1">
    <property type="entry name" value="GLYOXALASE-LIKE DOMAIN-CONTAINING PROTEIN"/>
    <property type="match status" value="1"/>
</dbReference>
<evidence type="ECO:0000313" key="3">
    <source>
        <dbReference type="Proteomes" id="UP000682403"/>
    </source>
</evidence>
<evidence type="ECO:0000259" key="1">
    <source>
        <dbReference type="Pfam" id="PF13468"/>
    </source>
</evidence>
<name>A0ABS5LIM8_9BACI</name>
<dbReference type="RefSeq" id="WP_211561130.1">
    <property type="nucleotide sequence ID" value="NZ_JAGVRK010000001.1"/>
</dbReference>
<dbReference type="InterPro" id="IPR029068">
    <property type="entry name" value="Glyas_Bleomycin-R_OHBP_Dase"/>
</dbReference>
<sequence length="250" mass="28528">MKLDHIVHYVKQPPVQAGAEFQLLGFHTVPGGSHENWGTANSLSYFSLAYLEFLAIEDKDKAEKSDNPLIQMCARQENESLCQMAIRTNEMDVLAEKLKGAGLTVKGPFSGSRTRADGTKISWRMLFAEQPESEFPLPFFIEWGESDEVRKEDLIRTGALAPHPNGIKMIREVIYLSENPEKAASQWSEWLQLEKDEKEGEDVKISLGDTFVSFRKSECHHEKGIYAVSFYEKNNREPREKMWHGGTYIL</sequence>
<dbReference type="InterPro" id="IPR025870">
    <property type="entry name" value="Glyoxalase-like_dom"/>
</dbReference>
<dbReference type="Pfam" id="PF13468">
    <property type="entry name" value="Glyoxalase_3"/>
    <property type="match status" value="1"/>
</dbReference>
<dbReference type="EMBL" id="JAGVRK010000001">
    <property type="protein sequence ID" value="MBS2970606.1"/>
    <property type="molecule type" value="Genomic_DNA"/>
</dbReference>
<dbReference type="SUPFAM" id="SSF54593">
    <property type="entry name" value="Glyoxalase/Bleomycin resistance protein/Dihydroxybiphenyl dioxygenase"/>
    <property type="match status" value="1"/>
</dbReference>
<feature type="domain" description="Glyoxalase-like" evidence="1">
    <location>
        <begin position="3"/>
        <end position="191"/>
    </location>
</feature>
<comment type="caution">
    <text evidence="2">The sequence shown here is derived from an EMBL/GenBank/DDBJ whole genome shotgun (WGS) entry which is preliminary data.</text>
</comment>
<organism evidence="2 3">
    <name type="scientific">Metabacillus flavus</name>
    <dbReference type="NCBI Taxonomy" id="2823519"/>
    <lineage>
        <taxon>Bacteria</taxon>
        <taxon>Bacillati</taxon>
        <taxon>Bacillota</taxon>
        <taxon>Bacilli</taxon>
        <taxon>Bacillales</taxon>
        <taxon>Bacillaceae</taxon>
        <taxon>Metabacillus</taxon>
    </lineage>
</organism>
<proteinExistence type="predicted"/>
<reference evidence="2 3" key="1">
    <citation type="submission" date="2021-04" db="EMBL/GenBank/DDBJ databases">
        <title>Metabacillus sp. strain KIGAM252 whole genome sequence.</title>
        <authorList>
            <person name="Seo M.-J."/>
            <person name="Cho E.-S."/>
            <person name="Hwang C.Y."/>
            <person name="Yoon D.J."/>
        </authorList>
    </citation>
    <scope>NUCLEOTIDE SEQUENCE [LARGE SCALE GENOMIC DNA]</scope>
    <source>
        <strain evidence="2 3">KIGAM252</strain>
    </source>
</reference>
<dbReference type="PANTHER" id="PTHR40265">
    <property type="entry name" value="BLL2707 PROTEIN"/>
    <property type="match status" value="1"/>
</dbReference>
<protein>
    <submittedName>
        <fullName evidence="2">VOC family protein</fullName>
    </submittedName>
</protein>